<dbReference type="Proteomes" id="UP001153069">
    <property type="component" value="Unassembled WGS sequence"/>
</dbReference>
<dbReference type="EMBL" id="CAICTM010001370">
    <property type="protein sequence ID" value="CAB9523068.1"/>
    <property type="molecule type" value="Genomic_DNA"/>
</dbReference>
<feature type="compositionally biased region" description="Polar residues" evidence="1">
    <location>
        <begin position="22"/>
        <end position="42"/>
    </location>
</feature>
<comment type="caution">
    <text evidence="2">The sequence shown here is derived from an EMBL/GenBank/DDBJ whole genome shotgun (WGS) entry which is preliminary data.</text>
</comment>
<feature type="region of interest" description="Disordered" evidence="1">
    <location>
        <begin position="76"/>
        <end position="128"/>
    </location>
</feature>
<dbReference type="AlphaFoldDB" id="A0A9N8ELW1"/>
<organism evidence="2 3">
    <name type="scientific">Seminavis robusta</name>
    <dbReference type="NCBI Taxonomy" id="568900"/>
    <lineage>
        <taxon>Eukaryota</taxon>
        <taxon>Sar</taxon>
        <taxon>Stramenopiles</taxon>
        <taxon>Ochrophyta</taxon>
        <taxon>Bacillariophyta</taxon>
        <taxon>Bacillariophyceae</taxon>
        <taxon>Bacillariophycidae</taxon>
        <taxon>Naviculales</taxon>
        <taxon>Naviculaceae</taxon>
        <taxon>Seminavis</taxon>
    </lineage>
</organism>
<gene>
    <name evidence="2" type="ORF">SEMRO_1372_G267210.1</name>
</gene>
<evidence type="ECO:0000256" key="1">
    <source>
        <dbReference type="SAM" id="MobiDB-lite"/>
    </source>
</evidence>
<name>A0A9N8ELW1_9STRA</name>
<reference evidence="2" key="1">
    <citation type="submission" date="2020-06" db="EMBL/GenBank/DDBJ databases">
        <authorList>
            <consortium name="Plant Systems Biology data submission"/>
        </authorList>
    </citation>
    <scope>NUCLEOTIDE SEQUENCE</scope>
    <source>
        <strain evidence="2">D6</strain>
    </source>
</reference>
<proteinExistence type="predicted"/>
<sequence>MATHTRSHRRGTLAGVHAFAQVESSSSPMRKSTSYHSGQLSPTKGMPKISSSGSIARRNTDWCIYDPSAVLKNTGWSSQHAVKAKKGSGDKKGRRRKELPSFLREPSKSRTIGLKPKTSSEEVGIFRR</sequence>
<feature type="region of interest" description="Disordered" evidence="1">
    <location>
        <begin position="1"/>
        <end position="53"/>
    </location>
</feature>
<accession>A0A9N8ELW1</accession>
<feature type="compositionally biased region" description="Basic residues" evidence="1">
    <location>
        <begin position="1"/>
        <end position="11"/>
    </location>
</feature>
<evidence type="ECO:0000313" key="3">
    <source>
        <dbReference type="Proteomes" id="UP001153069"/>
    </source>
</evidence>
<keyword evidence="3" id="KW-1185">Reference proteome</keyword>
<evidence type="ECO:0000313" key="2">
    <source>
        <dbReference type="EMBL" id="CAB9523068.1"/>
    </source>
</evidence>
<protein>
    <submittedName>
        <fullName evidence="2">Uncharacterized protein</fullName>
    </submittedName>
</protein>
<feature type="compositionally biased region" description="Basic residues" evidence="1">
    <location>
        <begin position="82"/>
        <end position="97"/>
    </location>
</feature>